<dbReference type="Pfam" id="PF03167">
    <property type="entry name" value="UDG"/>
    <property type="match status" value="1"/>
</dbReference>
<gene>
    <name evidence="2" type="ORF">SDC9_173832</name>
</gene>
<name>A0A645GHJ9_9ZZZZ</name>
<dbReference type="SUPFAM" id="SSF52141">
    <property type="entry name" value="Uracil-DNA glycosylase-like"/>
    <property type="match status" value="1"/>
</dbReference>
<dbReference type="CDD" id="cd10032">
    <property type="entry name" value="UDG-F6_HDG"/>
    <property type="match status" value="1"/>
</dbReference>
<evidence type="ECO:0000313" key="2">
    <source>
        <dbReference type="EMBL" id="MPN26408.1"/>
    </source>
</evidence>
<dbReference type="Gene3D" id="3.40.470.10">
    <property type="entry name" value="Uracil-DNA glycosylase-like domain"/>
    <property type="match status" value="1"/>
</dbReference>
<dbReference type="AlphaFoldDB" id="A0A645GHJ9"/>
<dbReference type="EMBL" id="VSSQ01075922">
    <property type="protein sequence ID" value="MPN26408.1"/>
    <property type="molecule type" value="Genomic_DNA"/>
</dbReference>
<organism evidence="2">
    <name type="scientific">bioreactor metagenome</name>
    <dbReference type="NCBI Taxonomy" id="1076179"/>
    <lineage>
        <taxon>unclassified sequences</taxon>
        <taxon>metagenomes</taxon>
        <taxon>ecological metagenomes</taxon>
    </lineage>
</organism>
<dbReference type="InterPro" id="IPR005122">
    <property type="entry name" value="Uracil-DNA_glycosylase-like"/>
</dbReference>
<evidence type="ECO:0000259" key="1">
    <source>
        <dbReference type="SMART" id="SM00986"/>
    </source>
</evidence>
<dbReference type="NCBIfam" id="TIGR04274">
    <property type="entry name" value="hypoxanDNAglyco"/>
    <property type="match status" value="1"/>
</dbReference>
<proteinExistence type="predicted"/>
<protein>
    <recommendedName>
        <fullName evidence="1">Uracil-DNA glycosylase-like domain-containing protein</fullName>
    </recommendedName>
</protein>
<accession>A0A645GHJ9</accession>
<dbReference type="InterPro" id="IPR036895">
    <property type="entry name" value="Uracil-DNA_glycosylase-like_sf"/>
</dbReference>
<sequence>MEHVVHTIAPVFSPESEILILGTMPSPKSREAAFYYAHPQNRFWPALALALGEPRPFSREEKIQLILSHRLALWDVLESCDITGASDASIQNPVPNDILALIQKTNVRRVLCTGSTSAKLYSRLVFPFTKIPCETLPSPSAANAKMSLEALARVYREALWG</sequence>
<comment type="caution">
    <text evidence="2">The sequence shown here is derived from an EMBL/GenBank/DDBJ whole genome shotgun (WGS) entry which is preliminary data.</text>
</comment>
<dbReference type="SMART" id="SM00986">
    <property type="entry name" value="UDG"/>
    <property type="match status" value="1"/>
</dbReference>
<feature type="domain" description="Uracil-DNA glycosylase-like" evidence="1">
    <location>
        <begin position="9"/>
        <end position="159"/>
    </location>
</feature>
<reference evidence="2" key="1">
    <citation type="submission" date="2019-08" db="EMBL/GenBank/DDBJ databases">
        <authorList>
            <person name="Kucharzyk K."/>
            <person name="Murdoch R.W."/>
            <person name="Higgins S."/>
            <person name="Loffler F."/>
        </authorList>
    </citation>
    <scope>NUCLEOTIDE SEQUENCE</scope>
</reference>
<dbReference type="InterPro" id="IPR026353">
    <property type="entry name" value="Hypoxan-DNA_Glyclase"/>
</dbReference>
<dbReference type="SMART" id="SM00987">
    <property type="entry name" value="UreE_C"/>
    <property type="match status" value="1"/>
</dbReference>